<evidence type="ECO:0000313" key="4">
    <source>
        <dbReference type="Proteomes" id="UP000626092"/>
    </source>
</evidence>
<dbReference type="Proteomes" id="UP000626092">
    <property type="component" value="Unassembled WGS sequence"/>
</dbReference>
<dbReference type="PANTHER" id="PTHR31286:SF99">
    <property type="entry name" value="DUF4283 DOMAIN-CONTAINING PROTEIN"/>
    <property type="match status" value="1"/>
</dbReference>
<dbReference type="AlphaFoldDB" id="A0A834G587"/>
<evidence type="ECO:0000313" key="3">
    <source>
        <dbReference type="EMBL" id="KAF7126269.1"/>
    </source>
</evidence>
<name>A0A834G587_RHOSS</name>
<evidence type="ECO:0000256" key="1">
    <source>
        <dbReference type="SAM" id="MobiDB-lite"/>
    </source>
</evidence>
<dbReference type="EMBL" id="WJXA01000011">
    <property type="protein sequence ID" value="KAF7126269.1"/>
    <property type="molecule type" value="Genomic_DNA"/>
</dbReference>
<evidence type="ECO:0000259" key="2">
    <source>
        <dbReference type="Pfam" id="PF14111"/>
    </source>
</evidence>
<keyword evidence="4" id="KW-1185">Reference proteome</keyword>
<accession>A0A834G587</accession>
<feature type="compositionally biased region" description="Polar residues" evidence="1">
    <location>
        <begin position="493"/>
        <end position="507"/>
    </location>
</feature>
<reference evidence="3" key="1">
    <citation type="submission" date="2019-11" db="EMBL/GenBank/DDBJ databases">
        <authorList>
            <person name="Liu Y."/>
            <person name="Hou J."/>
            <person name="Li T.-Q."/>
            <person name="Guan C.-H."/>
            <person name="Wu X."/>
            <person name="Wu H.-Z."/>
            <person name="Ling F."/>
            <person name="Zhang R."/>
            <person name="Shi X.-G."/>
            <person name="Ren J.-P."/>
            <person name="Chen E.-F."/>
            <person name="Sun J.-M."/>
        </authorList>
    </citation>
    <scope>NUCLEOTIDE SEQUENCE</scope>
    <source>
        <strain evidence="3">Adult_tree_wgs_1</strain>
        <tissue evidence="3">Leaves</tissue>
    </source>
</reference>
<protein>
    <recommendedName>
        <fullName evidence="2">DUF4283 domain-containing protein</fullName>
    </recommendedName>
</protein>
<dbReference type="Pfam" id="PF14111">
    <property type="entry name" value="DUF4283"/>
    <property type="match status" value="1"/>
</dbReference>
<proteinExistence type="predicted"/>
<dbReference type="InterPro" id="IPR025558">
    <property type="entry name" value="DUF4283"/>
</dbReference>
<dbReference type="OrthoDB" id="1799175at2759"/>
<dbReference type="PANTHER" id="PTHR31286">
    <property type="entry name" value="GLYCINE-RICH CELL WALL STRUCTURAL PROTEIN 1.8-LIKE"/>
    <property type="match status" value="1"/>
</dbReference>
<feature type="region of interest" description="Disordered" evidence="1">
    <location>
        <begin position="492"/>
        <end position="514"/>
    </location>
</feature>
<comment type="caution">
    <text evidence="3">The sequence shown here is derived from an EMBL/GenBank/DDBJ whole genome shotgun (WGS) entry which is preliminary data.</text>
</comment>
<gene>
    <name evidence="3" type="ORF">RHSIM_Rhsim11G0011200</name>
</gene>
<sequence>MKFSYHPPQIKEARVVVCPPTEVIDAGVARWSKSVVGYFLDKKLPFIAVQNIVFRIWKKFGIKKVMANAQGFYFFEFSQEDVYKKLVEAGPWHFGEKLLVLKQWSPKMKFEKEQFTKVPVWVQFHQVPLEMWNEAGLSYIASAEGVPLFADSPTETCQRLSYARLCIEVDVGVDLPNTFDVEYANGCQVTMGVKYQWKPAKCLNCHVFGHSEAQCSAMVKLPKQEWVVKAAVEQTVVLPNGEGSPSVTVQEKGVQEWVVKAALEQKGVVPDAREVPLTFGELSPVILAPNKASSSQGLVARNSNSFSALALDDEVELGNGALVMDEEVVVTSISVAPSPSTNTIVPLAKNTRGRGKGIIEAKVRLENVDLVVKHCFPSQWSSFHNASTGSVARMFVAWNPQVLQNNLMQRRRLWDSMIVLLPTIATNVNEGYIIITPQVHVADINQALAFNGQGTHLTGRARAAQVLLSFRASYSGFINRHTRAVDNPEFLAASSSNPAQGERSQARTPLIPDE</sequence>
<organism evidence="3 4">
    <name type="scientific">Rhododendron simsii</name>
    <name type="common">Sims's rhododendron</name>
    <dbReference type="NCBI Taxonomy" id="118357"/>
    <lineage>
        <taxon>Eukaryota</taxon>
        <taxon>Viridiplantae</taxon>
        <taxon>Streptophyta</taxon>
        <taxon>Embryophyta</taxon>
        <taxon>Tracheophyta</taxon>
        <taxon>Spermatophyta</taxon>
        <taxon>Magnoliopsida</taxon>
        <taxon>eudicotyledons</taxon>
        <taxon>Gunneridae</taxon>
        <taxon>Pentapetalae</taxon>
        <taxon>asterids</taxon>
        <taxon>Ericales</taxon>
        <taxon>Ericaceae</taxon>
        <taxon>Ericoideae</taxon>
        <taxon>Rhodoreae</taxon>
        <taxon>Rhododendron</taxon>
    </lineage>
</organism>
<dbReference type="InterPro" id="IPR040256">
    <property type="entry name" value="At4g02000-like"/>
</dbReference>
<feature type="domain" description="DUF4283" evidence="2">
    <location>
        <begin position="29"/>
        <end position="111"/>
    </location>
</feature>